<comment type="function">
    <text evidence="1 10">Catalyzes the reversible adenylation of nicotinate mononucleotide (NaMN) to nicotinic acid adenine dinucleotide (NaAD).</text>
</comment>
<feature type="domain" description="Cytidyltransferase-like" evidence="11">
    <location>
        <begin position="6"/>
        <end position="175"/>
    </location>
</feature>
<keyword evidence="6 10" id="KW-0547">Nucleotide-binding</keyword>
<dbReference type="InterPro" id="IPR005248">
    <property type="entry name" value="NadD/NMNAT"/>
</dbReference>
<dbReference type="GO" id="GO:0005524">
    <property type="term" value="F:ATP binding"/>
    <property type="evidence" value="ECO:0007669"/>
    <property type="project" value="UniProtKB-KW"/>
</dbReference>
<protein>
    <recommendedName>
        <fullName evidence="10">Probable nicotinate-nucleotide adenylyltransferase</fullName>
        <ecNumber evidence="10">2.7.7.18</ecNumber>
    </recommendedName>
    <alternativeName>
        <fullName evidence="10">Deamido-NAD(+) diphosphorylase</fullName>
    </alternativeName>
    <alternativeName>
        <fullName evidence="10">Deamido-NAD(+) pyrophosphorylase</fullName>
    </alternativeName>
    <alternativeName>
        <fullName evidence="10">Nicotinate mononucleotide adenylyltransferase</fullName>
        <shortName evidence="10">NaMN adenylyltransferase</shortName>
    </alternativeName>
</protein>
<dbReference type="Gene3D" id="3.40.50.620">
    <property type="entry name" value="HUPs"/>
    <property type="match status" value="1"/>
</dbReference>
<evidence type="ECO:0000256" key="8">
    <source>
        <dbReference type="ARBA" id="ARBA00023027"/>
    </source>
</evidence>
<keyword evidence="4 10" id="KW-0808">Transferase</keyword>
<evidence type="ECO:0000313" key="13">
    <source>
        <dbReference type="Proteomes" id="UP000657177"/>
    </source>
</evidence>
<evidence type="ECO:0000259" key="11">
    <source>
        <dbReference type="Pfam" id="PF01467"/>
    </source>
</evidence>
<dbReference type="RefSeq" id="WP_181340277.1">
    <property type="nucleotide sequence ID" value="NZ_JAAKDE010000023.1"/>
</dbReference>
<dbReference type="SUPFAM" id="SSF52374">
    <property type="entry name" value="Nucleotidylyl transferase"/>
    <property type="match status" value="1"/>
</dbReference>
<evidence type="ECO:0000256" key="10">
    <source>
        <dbReference type="HAMAP-Rule" id="MF_00244"/>
    </source>
</evidence>
<dbReference type="GO" id="GO:0004515">
    <property type="term" value="F:nicotinate-nucleotide adenylyltransferase activity"/>
    <property type="evidence" value="ECO:0007669"/>
    <property type="project" value="UniProtKB-UniRule"/>
</dbReference>
<keyword evidence="8 10" id="KW-0520">NAD</keyword>
<dbReference type="CDD" id="cd02165">
    <property type="entry name" value="NMNAT"/>
    <property type="match status" value="1"/>
</dbReference>
<dbReference type="PANTHER" id="PTHR39321">
    <property type="entry name" value="NICOTINATE-NUCLEOTIDE ADENYLYLTRANSFERASE-RELATED"/>
    <property type="match status" value="1"/>
</dbReference>
<proteinExistence type="inferred from homology"/>
<dbReference type="HAMAP" id="MF_00244">
    <property type="entry name" value="NaMN_adenylyltr"/>
    <property type="match status" value="1"/>
</dbReference>
<dbReference type="Proteomes" id="UP000657177">
    <property type="component" value="Unassembled WGS sequence"/>
</dbReference>
<comment type="pathway">
    <text evidence="2 10">Cofactor biosynthesis; NAD(+) biosynthesis; deamido-NAD(+) from nicotinate D-ribonucleotide: step 1/1.</text>
</comment>
<organism evidence="12 13">
    <name type="scientific">Capillibacterium thermochitinicola</name>
    <dbReference type="NCBI Taxonomy" id="2699427"/>
    <lineage>
        <taxon>Bacteria</taxon>
        <taxon>Bacillati</taxon>
        <taxon>Bacillota</taxon>
        <taxon>Capillibacterium</taxon>
    </lineage>
</organism>
<evidence type="ECO:0000256" key="3">
    <source>
        <dbReference type="ARBA" id="ARBA00022642"/>
    </source>
</evidence>
<keyword evidence="5 10" id="KW-0548">Nucleotidyltransferase</keyword>
<keyword evidence="7 10" id="KW-0067">ATP-binding</keyword>
<evidence type="ECO:0000256" key="6">
    <source>
        <dbReference type="ARBA" id="ARBA00022741"/>
    </source>
</evidence>
<dbReference type="InterPro" id="IPR004821">
    <property type="entry name" value="Cyt_trans-like"/>
</dbReference>
<dbReference type="NCBIfam" id="TIGR00482">
    <property type="entry name" value="nicotinate (nicotinamide) nucleotide adenylyltransferase"/>
    <property type="match status" value="1"/>
</dbReference>
<dbReference type="Pfam" id="PF01467">
    <property type="entry name" value="CTP_transf_like"/>
    <property type="match status" value="1"/>
</dbReference>
<evidence type="ECO:0000256" key="2">
    <source>
        <dbReference type="ARBA" id="ARBA00005019"/>
    </source>
</evidence>
<sequence length="201" mass="22638">MKAIGIYGGSFDPIHLGHLLLAETAREELALEQVIFVPAAQSPLKKHRPYINDADRVELIKLAIRENPGFTLSEVELKRKPPSYTVDTLNFFRQAYPDHALFLLMGQDSLNTLTGWHRFEQLFTLATLAVGVRPGFPAQVPPALEAFRAPSAQSKGIVFFHNPEVAISSSAIRERLRLGKSVRYWLEPQVLKYILANKLYT</sequence>
<accession>A0A8J6I2K7</accession>
<name>A0A8J6I2K7_9FIRM</name>
<dbReference type="NCBIfam" id="TIGR00125">
    <property type="entry name" value="cyt_tran_rel"/>
    <property type="match status" value="1"/>
</dbReference>
<dbReference type="UniPathway" id="UPA00253">
    <property type="reaction ID" value="UER00332"/>
</dbReference>
<dbReference type="EC" id="2.7.7.18" evidence="10"/>
<dbReference type="AlphaFoldDB" id="A0A8J6I2K7"/>
<dbReference type="EMBL" id="JAAKDE010000023">
    <property type="protein sequence ID" value="MBA2133808.1"/>
    <property type="molecule type" value="Genomic_DNA"/>
</dbReference>
<comment type="caution">
    <text evidence="12">The sequence shown here is derived from an EMBL/GenBank/DDBJ whole genome shotgun (WGS) entry which is preliminary data.</text>
</comment>
<evidence type="ECO:0000256" key="9">
    <source>
        <dbReference type="ARBA" id="ARBA00048721"/>
    </source>
</evidence>
<dbReference type="GO" id="GO:0009435">
    <property type="term" value="P:NAD+ biosynthetic process"/>
    <property type="evidence" value="ECO:0007669"/>
    <property type="project" value="UniProtKB-UniRule"/>
</dbReference>
<comment type="catalytic activity">
    <reaction evidence="9 10">
        <text>nicotinate beta-D-ribonucleotide + ATP + H(+) = deamido-NAD(+) + diphosphate</text>
        <dbReference type="Rhea" id="RHEA:22860"/>
        <dbReference type="ChEBI" id="CHEBI:15378"/>
        <dbReference type="ChEBI" id="CHEBI:30616"/>
        <dbReference type="ChEBI" id="CHEBI:33019"/>
        <dbReference type="ChEBI" id="CHEBI:57502"/>
        <dbReference type="ChEBI" id="CHEBI:58437"/>
        <dbReference type="EC" id="2.7.7.18"/>
    </reaction>
</comment>
<keyword evidence="3 10" id="KW-0662">Pyridine nucleotide biosynthesis</keyword>
<evidence type="ECO:0000313" key="12">
    <source>
        <dbReference type="EMBL" id="MBA2133808.1"/>
    </source>
</evidence>
<keyword evidence="13" id="KW-1185">Reference proteome</keyword>
<evidence type="ECO:0000256" key="5">
    <source>
        <dbReference type="ARBA" id="ARBA00022695"/>
    </source>
</evidence>
<dbReference type="PANTHER" id="PTHR39321:SF3">
    <property type="entry name" value="PHOSPHOPANTETHEINE ADENYLYLTRANSFERASE"/>
    <property type="match status" value="1"/>
</dbReference>
<evidence type="ECO:0000256" key="1">
    <source>
        <dbReference type="ARBA" id="ARBA00002324"/>
    </source>
</evidence>
<comment type="similarity">
    <text evidence="10">Belongs to the NadD family.</text>
</comment>
<evidence type="ECO:0000256" key="4">
    <source>
        <dbReference type="ARBA" id="ARBA00022679"/>
    </source>
</evidence>
<dbReference type="InterPro" id="IPR014729">
    <property type="entry name" value="Rossmann-like_a/b/a_fold"/>
</dbReference>
<evidence type="ECO:0000256" key="7">
    <source>
        <dbReference type="ARBA" id="ARBA00022840"/>
    </source>
</evidence>
<gene>
    <name evidence="10 12" type="primary">nadD</name>
    <name evidence="12" type="ORF">G5B42_09715</name>
</gene>
<reference evidence="12" key="1">
    <citation type="submission" date="2020-06" db="EMBL/GenBank/DDBJ databases">
        <title>Novel chitinolytic bacterium.</title>
        <authorList>
            <person name="Ungkulpasvich U."/>
            <person name="Kosugi A."/>
            <person name="Uke A."/>
        </authorList>
    </citation>
    <scope>NUCLEOTIDE SEQUENCE</scope>
    <source>
        <strain evidence="12">UUS1-1</strain>
    </source>
</reference>
<dbReference type="NCBIfam" id="NF000840">
    <property type="entry name" value="PRK00071.1-3"/>
    <property type="match status" value="1"/>
</dbReference>